<dbReference type="AlphaFoldDB" id="A0A0A1UCD0"/>
<protein>
    <submittedName>
        <fullName evidence="3">Myosin heavy chain, clone, putative</fullName>
    </submittedName>
</protein>
<keyword evidence="1" id="KW-0175">Coiled coil</keyword>
<evidence type="ECO:0000256" key="1">
    <source>
        <dbReference type="SAM" id="Coils"/>
    </source>
</evidence>
<dbReference type="GeneID" id="14891676"/>
<evidence type="ECO:0000313" key="4">
    <source>
        <dbReference type="Proteomes" id="UP000014680"/>
    </source>
</evidence>
<reference evidence="3 4" key="1">
    <citation type="submission" date="2012-10" db="EMBL/GenBank/DDBJ databases">
        <authorList>
            <person name="Zafar N."/>
            <person name="Inman J."/>
            <person name="Hall N."/>
            <person name="Lorenzi H."/>
            <person name="Caler E."/>
        </authorList>
    </citation>
    <scope>NUCLEOTIDE SEQUENCE [LARGE SCALE GENOMIC DNA]</scope>
    <source>
        <strain evidence="3 4">IP1</strain>
    </source>
</reference>
<dbReference type="VEuPathDB" id="AmoebaDB:EIN_372250"/>
<organism evidence="3 4">
    <name type="scientific">Entamoeba invadens IP1</name>
    <dbReference type="NCBI Taxonomy" id="370355"/>
    <lineage>
        <taxon>Eukaryota</taxon>
        <taxon>Amoebozoa</taxon>
        <taxon>Evosea</taxon>
        <taxon>Archamoebae</taxon>
        <taxon>Mastigamoebida</taxon>
        <taxon>Entamoebidae</taxon>
        <taxon>Entamoeba</taxon>
    </lineage>
</organism>
<sequence length="382" mass="44576">MSDKDTTPQRAETVQDTKIEELLSMANIGNDDSVDSFVDNVKEGLKEAELKIAHIQKIHKKQNEKGKVKKERTKTEKEGQMEQKGSTEIGANDNLVERVDVLKRRIMEKKQKIVTLKELQFKQGSSIDVKRKEEDLTNSNQNIIEEVSKQTNTVKTMIETLDKIEESIQKTCTEQRVTIGKHTEAFQLVNNEFENEQKEAKQIVGSMKNTDEYFGRELTKLKEKLHLLWGENKRLKTILECSEANLKDLKTIQENCEYKKNDTERTKNELDEKMKKLESELTSIRTQQKEVRAQIKRLEDEQKKKEDIRTQQEKENKECLWMVLSTEESRTVFLSAIALSYKVTHSQSYNISLQQLMEEIDEKKLPVSKWINFVSEQLSKTE</sequence>
<feature type="coiled-coil region" evidence="1">
    <location>
        <begin position="260"/>
        <end position="318"/>
    </location>
</feature>
<dbReference type="RefSeq" id="XP_004259574.1">
    <property type="nucleotide sequence ID" value="XM_004259526.1"/>
</dbReference>
<name>A0A0A1UCD0_ENTIV</name>
<evidence type="ECO:0000313" key="3">
    <source>
        <dbReference type="EMBL" id="ELP92803.1"/>
    </source>
</evidence>
<keyword evidence="4" id="KW-1185">Reference proteome</keyword>
<dbReference type="KEGG" id="eiv:EIN_372250"/>
<dbReference type="EMBL" id="KB206332">
    <property type="protein sequence ID" value="ELP92803.1"/>
    <property type="molecule type" value="Genomic_DNA"/>
</dbReference>
<feature type="region of interest" description="Disordered" evidence="2">
    <location>
        <begin position="61"/>
        <end position="85"/>
    </location>
</feature>
<accession>A0A0A1UCD0</accession>
<evidence type="ECO:0000256" key="2">
    <source>
        <dbReference type="SAM" id="MobiDB-lite"/>
    </source>
</evidence>
<proteinExistence type="predicted"/>
<gene>
    <name evidence="3" type="ORF">EIN_372250</name>
</gene>
<dbReference type="Proteomes" id="UP000014680">
    <property type="component" value="Unassembled WGS sequence"/>
</dbReference>